<evidence type="ECO:0000313" key="2">
    <source>
        <dbReference type="EMBL" id="CAD7013712.1"/>
    </source>
</evidence>
<keyword evidence="1" id="KW-0732">Signal</keyword>
<dbReference type="AlphaFoldDB" id="A0A811VHW6"/>
<protein>
    <submittedName>
        <fullName evidence="2">(Mediterranean fruit fly) hypothetical protein</fullName>
    </submittedName>
</protein>
<comment type="caution">
    <text evidence="2">The sequence shown here is derived from an EMBL/GenBank/DDBJ whole genome shotgun (WGS) entry which is preliminary data.</text>
</comment>
<name>A0A811VHW6_CERCA</name>
<evidence type="ECO:0000313" key="3">
    <source>
        <dbReference type="Proteomes" id="UP000606786"/>
    </source>
</evidence>
<feature type="chain" id="PRO_5033008340" evidence="1">
    <location>
        <begin position="26"/>
        <end position="73"/>
    </location>
</feature>
<reference evidence="2" key="1">
    <citation type="submission" date="2020-11" db="EMBL/GenBank/DDBJ databases">
        <authorList>
            <person name="Whitehead M."/>
        </authorList>
    </citation>
    <scope>NUCLEOTIDE SEQUENCE</scope>
    <source>
        <strain evidence="2">EGII</strain>
    </source>
</reference>
<feature type="signal peptide" evidence="1">
    <location>
        <begin position="1"/>
        <end position="25"/>
    </location>
</feature>
<keyword evidence="3" id="KW-1185">Reference proteome</keyword>
<proteinExistence type="predicted"/>
<gene>
    <name evidence="2" type="ORF">CCAP1982_LOCUS21750</name>
</gene>
<evidence type="ECO:0000256" key="1">
    <source>
        <dbReference type="SAM" id="SignalP"/>
    </source>
</evidence>
<accession>A0A811VHW6</accession>
<dbReference type="Proteomes" id="UP000606786">
    <property type="component" value="Unassembled WGS sequence"/>
</dbReference>
<organism evidence="2 3">
    <name type="scientific">Ceratitis capitata</name>
    <name type="common">Mediterranean fruit fly</name>
    <name type="synonym">Tephritis capitata</name>
    <dbReference type="NCBI Taxonomy" id="7213"/>
    <lineage>
        <taxon>Eukaryota</taxon>
        <taxon>Metazoa</taxon>
        <taxon>Ecdysozoa</taxon>
        <taxon>Arthropoda</taxon>
        <taxon>Hexapoda</taxon>
        <taxon>Insecta</taxon>
        <taxon>Pterygota</taxon>
        <taxon>Neoptera</taxon>
        <taxon>Endopterygota</taxon>
        <taxon>Diptera</taxon>
        <taxon>Brachycera</taxon>
        <taxon>Muscomorpha</taxon>
        <taxon>Tephritoidea</taxon>
        <taxon>Tephritidae</taxon>
        <taxon>Ceratitis</taxon>
        <taxon>Ceratitis</taxon>
    </lineage>
</organism>
<sequence length="73" mass="8247">MPQGEGRCVSYSFFSFLGRLVCVHTFNTPVVTSAAVDQQWQSANRWKLMTPFVIIESTLLSYDNNNIGMRKAS</sequence>
<dbReference type="EMBL" id="CAJHJT010000056">
    <property type="protein sequence ID" value="CAD7013712.1"/>
    <property type="molecule type" value="Genomic_DNA"/>
</dbReference>